<name>A0A7W6D7R4_9HYPH</name>
<evidence type="ECO:0000313" key="2">
    <source>
        <dbReference type="Proteomes" id="UP000528964"/>
    </source>
</evidence>
<organism evidence="1 2">
    <name type="scientific">Hansschlegelia beijingensis</name>
    <dbReference type="NCBI Taxonomy" id="1133344"/>
    <lineage>
        <taxon>Bacteria</taxon>
        <taxon>Pseudomonadati</taxon>
        <taxon>Pseudomonadota</taxon>
        <taxon>Alphaproteobacteria</taxon>
        <taxon>Hyphomicrobiales</taxon>
        <taxon>Methylopilaceae</taxon>
        <taxon>Hansschlegelia</taxon>
    </lineage>
</organism>
<evidence type="ECO:0000313" key="1">
    <source>
        <dbReference type="EMBL" id="MBB3973784.1"/>
    </source>
</evidence>
<accession>A0A7W6D7R4</accession>
<comment type="caution">
    <text evidence="1">The sequence shown here is derived from an EMBL/GenBank/DDBJ whole genome shotgun (WGS) entry which is preliminary data.</text>
</comment>
<dbReference type="Proteomes" id="UP000528964">
    <property type="component" value="Unassembled WGS sequence"/>
</dbReference>
<reference evidence="1 2" key="1">
    <citation type="submission" date="2020-08" db="EMBL/GenBank/DDBJ databases">
        <title>Genomic Encyclopedia of Type Strains, Phase IV (KMG-IV): sequencing the most valuable type-strain genomes for metagenomic binning, comparative biology and taxonomic classification.</title>
        <authorList>
            <person name="Goeker M."/>
        </authorList>
    </citation>
    <scope>NUCLEOTIDE SEQUENCE [LARGE SCALE GENOMIC DNA]</scope>
    <source>
        <strain evidence="1 2">DSM 25481</strain>
    </source>
</reference>
<sequence length="366" mass="39171">MTPAVDLVVVSSPLQVLNAIEWRRRDVDAPADLVLLGDRAGGRDAALALLKREPGLWRKILEHPGRPRPAGWLPAFGRDVLDAGHRASLERLAAQLGPRRTLVFGDYRNVSQRALAAAVAHEELILLDDGSVAPQVAAARAGLAAPAPERFRPGWLRTELGRRTLGERAPAAPPRLAFFTIYEPLMRGRLAGSDRIVPHSYEGWRAAAASAGRGDEVWVLGSNHAEAGICSGEDYARVVLAGLAALRAEGRPGPFLYRPHRGEDKAKAAALARAGGMELAEDGAPAELAYLEARRRPAAVLVVASSAADTLSVLDPGLEILRVALPANYLRRQRDHILAVVAGHDAFNPRLRLIGAPEDQAGGRPV</sequence>
<dbReference type="EMBL" id="JACIDR010000003">
    <property type="protein sequence ID" value="MBB3973784.1"/>
    <property type="molecule type" value="Genomic_DNA"/>
</dbReference>
<proteinExistence type="predicted"/>
<dbReference type="AlphaFoldDB" id="A0A7W6D7R4"/>
<protein>
    <submittedName>
        <fullName evidence="1">Uncharacterized protein</fullName>
    </submittedName>
</protein>
<dbReference type="RefSeq" id="WP_183395624.1">
    <property type="nucleotide sequence ID" value="NZ_JACIDR010000003.1"/>
</dbReference>
<gene>
    <name evidence="1" type="ORF">GGR24_002454</name>
</gene>
<keyword evidence="2" id="KW-1185">Reference proteome</keyword>